<proteinExistence type="predicted"/>
<dbReference type="Proteomes" id="UP000654075">
    <property type="component" value="Unassembled WGS sequence"/>
</dbReference>
<name>A0A813GSV1_POLGL</name>
<protein>
    <submittedName>
        <fullName evidence="1">Uncharacterized protein</fullName>
    </submittedName>
</protein>
<sequence length="112" mass="12434">DVLLSTGEPIRGTLMRENGIRIGDMNPPAWLRAFATCDNIKFLRLRAFATPINSIIGQDLCGEFQLATGILTGEVHLFSSTTPCCSCLAVLRQLQQRFKGLRMLFANGEQYL</sequence>
<dbReference type="AlphaFoldDB" id="A0A813GSV1"/>
<evidence type="ECO:0000313" key="1">
    <source>
        <dbReference type="EMBL" id="CAE8628198.1"/>
    </source>
</evidence>
<dbReference type="OrthoDB" id="10360359at2759"/>
<accession>A0A813GSV1</accession>
<organism evidence="1 2">
    <name type="scientific">Polarella glacialis</name>
    <name type="common">Dinoflagellate</name>
    <dbReference type="NCBI Taxonomy" id="89957"/>
    <lineage>
        <taxon>Eukaryota</taxon>
        <taxon>Sar</taxon>
        <taxon>Alveolata</taxon>
        <taxon>Dinophyceae</taxon>
        <taxon>Suessiales</taxon>
        <taxon>Suessiaceae</taxon>
        <taxon>Polarella</taxon>
    </lineage>
</organism>
<evidence type="ECO:0000313" key="2">
    <source>
        <dbReference type="Proteomes" id="UP000654075"/>
    </source>
</evidence>
<comment type="caution">
    <text evidence="1">The sequence shown here is derived from an EMBL/GenBank/DDBJ whole genome shotgun (WGS) entry which is preliminary data.</text>
</comment>
<gene>
    <name evidence="1" type="ORF">PGLA1383_LOCUS44871</name>
</gene>
<reference evidence="1" key="1">
    <citation type="submission" date="2021-02" db="EMBL/GenBank/DDBJ databases">
        <authorList>
            <person name="Dougan E. K."/>
            <person name="Rhodes N."/>
            <person name="Thang M."/>
            <person name="Chan C."/>
        </authorList>
    </citation>
    <scope>NUCLEOTIDE SEQUENCE</scope>
</reference>
<feature type="non-terminal residue" evidence="1">
    <location>
        <position position="1"/>
    </location>
</feature>
<keyword evidence="2" id="KW-1185">Reference proteome</keyword>
<dbReference type="EMBL" id="CAJNNV010029355">
    <property type="protein sequence ID" value="CAE8628198.1"/>
    <property type="molecule type" value="Genomic_DNA"/>
</dbReference>